<keyword evidence="7" id="KW-1185">Reference proteome</keyword>
<dbReference type="InterPro" id="IPR019775">
    <property type="entry name" value="WD40_repeat_CS"/>
</dbReference>
<organism evidence="6 7">
    <name type="scientific">Dunaliella salina</name>
    <name type="common">Green alga</name>
    <name type="synonym">Protococcus salinus</name>
    <dbReference type="NCBI Taxonomy" id="3046"/>
    <lineage>
        <taxon>Eukaryota</taxon>
        <taxon>Viridiplantae</taxon>
        <taxon>Chlorophyta</taxon>
        <taxon>core chlorophytes</taxon>
        <taxon>Chlorophyceae</taxon>
        <taxon>CS clade</taxon>
        <taxon>Chlamydomonadales</taxon>
        <taxon>Dunaliellaceae</taxon>
        <taxon>Dunaliella</taxon>
    </lineage>
</organism>
<dbReference type="InterPro" id="IPR001680">
    <property type="entry name" value="WD40_rpt"/>
</dbReference>
<dbReference type="PROSITE" id="PS00678">
    <property type="entry name" value="WD_REPEATS_1"/>
    <property type="match status" value="1"/>
</dbReference>
<evidence type="ECO:0000256" key="1">
    <source>
        <dbReference type="ARBA" id="ARBA00007625"/>
    </source>
</evidence>
<evidence type="ECO:0000313" key="7">
    <source>
        <dbReference type="Proteomes" id="UP000815325"/>
    </source>
</evidence>
<feature type="repeat" description="WD" evidence="4">
    <location>
        <begin position="199"/>
        <end position="225"/>
    </location>
</feature>
<dbReference type="SUPFAM" id="SSF50978">
    <property type="entry name" value="WD40 repeat-like"/>
    <property type="match status" value="1"/>
</dbReference>
<dbReference type="Proteomes" id="UP000815325">
    <property type="component" value="Unassembled WGS sequence"/>
</dbReference>
<dbReference type="Pfam" id="PF24796">
    <property type="entry name" value="WDR55"/>
    <property type="match status" value="1"/>
</dbReference>
<evidence type="ECO:0000256" key="5">
    <source>
        <dbReference type="SAM" id="MobiDB-lite"/>
    </source>
</evidence>
<name>A0ABQ7HAN8_DUNSA</name>
<feature type="region of interest" description="Disordered" evidence="5">
    <location>
        <begin position="231"/>
        <end position="453"/>
    </location>
</feature>
<accession>A0ABQ7HAN8</accession>
<dbReference type="PANTHER" id="PTHR44019:SF20">
    <property type="entry name" value="WD REPEAT-CONTAINING PROTEIN 55"/>
    <property type="match status" value="1"/>
</dbReference>
<protein>
    <submittedName>
        <fullName evidence="6">WD40-repeat-containing domain protein</fullName>
    </submittedName>
</protein>
<keyword evidence="2 4" id="KW-0853">WD repeat</keyword>
<sequence length="453" mass="48274">TWSLKDAHDEPLSMVRLFDVAGASGGGGGSGGSSSTSLIASGDEGGGLKIWDARVKKQVMSYKKHTDYISDAALHERERALVVTSGDGTLSVHDLRAGAYKFRARSEDDADDELLSVAILKSGKKVVAGCQSGVLGLYSWGYFADCSDRFPGHPESVDALAVFDEDTLITGSFDGVVRVVNVLPNKLIGVVGSHEDFPIERLAISADKRVLASTSHDNTIRLWDLAMLHDDGEDEEEEEENEEGSDQGEEAGRLGASKRAASAEDMSESGSEGDEDGSEEWEEADEEEVLLTESKPEGMSPASAVSSKRTRRRGSMVGASEKGRRESEGVKSGSTEDEQTGSLRGSIYPGTGGGMVQGSDVQGPGGSSGHSEGGSSKQSAGLNKGKPLKEKKQQRSEGPSEEDSDQDSDSSDSDSDGRKGKKRKQKREKTRWPQQQKSRKTGKEGGNFFADLL</sequence>
<feature type="compositionally biased region" description="Acidic residues" evidence="5">
    <location>
        <begin position="399"/>
        <end position="414"/>
    </location>
</feature>
<dbReference type="PANTHER" id="PTHR44019">
    <property type="entry name" value="WD REPEAT-CONTAINING PROTEIN 55"/>
    <property type="match status" value="1"/>
</dbReference>
<dbReference type="Gene3D" id="2.130.10.10">
    <property type="entry name" value="YVTN repeat-like/Quinoprotein amine dehydrogenase"/>
    <property type="match status" value="1"/>
</dbReference>
<dbReference type="InterPro" id="IPR036322">
    <property type="entry name" value="WD40_repeat_dom_sf"/>
</dbReference>
<proteinExistence type="inferred from homology"/>
<dbReference type="SMART" id="SM00320">
    <property type="entry name" value="WD40"/>
    <property type="match status" value="5"/>
</dbReference>
<evidence type="ECO:0000256" key="3">
    <source>
        <dbReference type="ARBA" id="ARBA00022737"/>
    </source>
</evidence>
<feature type="compositionally biased region" description="Acidic residues" evidence="5">
    <location>
        <begin position="265"/>
        <end position="290"/>
    </location>
</feature>
<comment type="caution">
    <text evidence="6">The sequence shown here is derived from an EMBL/GenBank/DDBJ whole genome shotgun (WGS) entry which is preliminary data.</text>
</comment>
<dbReference type="PROSITE" id="PS50082">
    <property type="entry name" value="WD_REPEATS_2"/>
    <property type="match status" value="1"/>
</dbReference>
<comment type="similarity">
    <text evidence="1">Belongs to the WD repeat WDR55 family.</text>
</comment>
<reference evidence="6" key="1">
    <citation type="submission" date="2017-08" db="EMBL/GenBank/DDBJ databases">
        <authorList>
            <person name="Polle J.E."/>
            <person name="Barry K."/>
            <person name="Cushman J."/>
            <person name="Schmutz J."/>
            <person name="Tran D."/>
            <person name="Hathwaick L.T."/>
            <person name="Yim W.C."/>
            <person name="Jenkins J."/>
            <person name="Mckie-Krisberg Z.M."/>
            <person name="Prochnik S."/>
            <person name="Lindquist E."/>
            <person name="Dockter R.B."/>
            <person name="Adam C."/>
            <person name="Molina H."/>
            <person name="Bunkerborg J."/>
            <person name="Jin E."/>
            <person name="Buchheim M."/>
            <person name="Magnuson J."/>
        </authorList>
    </citation>
    <scope>NUCLEOTIDE SEQUENCE</scope>
    <source>
        <strain evidence="6">CCAP 19/18</strain>
    </source>
</reference>
<dbReference type="InterPro" id="IPR015943">
    <property type="entry name" value="WD40/YVTN_repeat-like_dom_sf"/>
</dbReference>
<evidence type="ECO:0000256" key="4">
    <source>
        <dbReference type="PROSITE-ProRule" id="PRU00221"/>
    </source>
</evidence>
<feature type="non-terminal residue" evidence="6">
    <location>
        <position position="1"/>
    </location>
</feature>
<feature type="compositionally biased region" description="Gly residues" evidence="5">
    <location>
        <begin position="363"/>
        <end position="372"/>
    </location>
</feature>
<evidence type="ECO:0000313" key="6">
    <source>
        <dbReference type="EMBL" id="KAF5843918.1"/>
    </source>
</evidence>
<keyword evidence="3" id="KW-0677">Repeat</keyword>
<evidence type="ECO:0000256" key="2">
    <source>
        <dbReference type="ARBA" id="ARBA00022574"/>
    </source>
</evidence>
<feature type="compositionally biased region" description="Basic residues" evidence="5">
    <location>
        <begin position="419"/>
        <end position="429"/>
    </location>
</feature>
<gene>
    <name evidence="6" type="ORF">DUNSADRAFT_40</name>
</gene>
<feature type="compositionally biased region" description="Acidic residues" evidence="5">
    <location>
        <begin position="231"/>
        <end position="249"/>
    </location>
</feature>
<dbReference type="InterPro" id="IPR050505">
    <property type="entry name" value="WDR55/POC1"/>
</dbReference>
<dbReference type="EMBL" id="MU069436">
    <property type="protein sequence ID" value="KAF5843918.1"/>
    <property type="molecule type" value="Genomic_DNA"/>
</dbReference>